<proteinExistence type="predicted"/>
<sequence length="144" mass="16595">MTPIVRNATLEEIHRLYQRIPEFGSLHSLADLQRRIGPAPASLLIAEIDGQPAGFKLGYQQRETVFYSWLGGVLPAFRRHGVAQALLAEQERWAQAQGYRQLTVKTRNRFRAMLTMLLTHHYQIVQLEKKGEVADYRLLLEKNL</sequence>
<dbReference type="InterPro" id="IPR016181">
    <property type="entry name" value="Acyl_CoA_acyltransferase"/>
</dbReference>
<dbReference type="Gene3D" id="3.40.630.30">
    <property type="match status" value="1"/>
</dbReference>
<name>A0A1C3HLM3_SERMA</name>
<reference evidence="2" key="1">
    <citation type="submission" date="2016-05" db="EMBL/GenBank/DDBJ databases">
        <authorList>
            <person name="Cock P.J.A."/>
            <person name="Cock P.J.A."/>
        </authorList>
    </citation>
    <scope>NUCLEOTIDE SEQUENCE</scope>
    <source>
        <strain evidence="2">PWN146_assembly</strain>
    </source>
</reference>
<dbReference type="EMBL" id="LT575490">
    <property type="protein sequence ID" value="SAY45927.1"/>
    <property type="molecule type" value="Genomic_DNA"/>
</dbReference>
<gene>
    <name evidence="2" type="ORF">PWN146_04673</name>
</gene>
<feature type="domain" description="N-acetyltransferase" evidence="1">
    <location>
        <begin position="3"/>
        <end position="144"/>
    </location>
</feature>
<evidence type="ECO:0000259" key="1">
    <source>
        <dbReference type="PROSITE" id="PS51186"/>
    </source>
</evidence>
<dbReference type="AlphaFoldDB" id="A0A1C3HLM3"/>
<keyword evidence="2" id="KW-0808">Transferase</keyword>
<dbReference type="CDD" id="cd04301">
    <property type="entry name" value="NAT_SF"/>
    <property type="match status" value="1"/>
</dbReference>
<organism evidence="2">
    <name type="scientific">Serratia marcescens</name>
    <dbReference type="NCBI Taxonomy" id="615"/>
    <lineage>
        <taxon>Bacteria</taxon>
        <taxon>Pseudomonadati</taxon>
        <taxon>Pseudomonadota</taxon>
        <taxon>Gammaproteobacteria</taxon>
        <taxon>Enterobacterales</taxon>
        <taxon>Yersiniaceae</taxon>
        <taxon>Serratia</taxon>
    </lineage>
</organism>
<dbReference type="PROSITE" id="PS51186">
    <property type="entry name" value="GNAT"/>
    <property type="match status" value="1"/>
</dbReference>
<dbReference type="InterPro" id="IPR000182">
    <property type="entry name" value="GNAT_dom"/>
</dbReference>
<dbReference type="GO" id="GO:0016747">
    <property type="term" value="F:acyltransferase activity, transferring groups other than amino-acyl groups"/>
    <property type="evidence" value="ECO:0007669"/>
    <property type="project" value="InterPro"/>
</dbReference>
<protein>
    <submittedName>
        <fullName evidence="2">Putative acetyltransferase</fullName>
    </submittedName>
</protein>
<dbReference type="SUPFAM" id="SSF55729">
    <property type="entry name" value="Acyl-CoA N-acyltransferases (Nat)"/>
    <property type="match status" value="1"/>
</dbReference>
<accession>A0A1C3HLM3</accession>
<dbReference type="Pfam" id="PF00583">
    <property type="entry name" value="Acetyltransf_1"/>
    <property type="match status" value="1"/>
</dbReference>
<evidence type="ECO:0000313" key="2">
    <source>
        <dbReference type="EMBL" id="SAY45927.1"/>
    </source>
</evidence>